<feature type="domain" description="Nucleoside phosphorylase" evidence="13">
    <location>
        <begin position="4"/>
        <end position="94"/>
    </location>
</feature>
<evidence type="ECO:0000256" key="6">
    <source>
        <dbReference type="ARBA" id="ARBA00022679"/>
    </source>
</evidence>
<dbReference type="GO" id="GO:0004731">
    <property type="term" value="F:purine-nucleoside phosphorylase activity"/>
    <property type="evidence" value="ECO:0007669"/>
    <property type="project" value="UniProtKB-EC"/>
</dbReference>
<evidence type="ECO:0000256" key="9">
    <source>
        <dbReference type="ARBA" id="ARBA00023950"/>
    </source>
</evidence>
<evidence type="ECO:0000256" key="11">
    <source>
        <dbReference type="ARBA" id="ARBA00031036"/>
    </source>
</evidence>
<dbReference type="VEuPathDB" id="VectorBase:ACUA027654"/>
<dbReference type="AlphaFoldDB" id="A0A182MW19"/>
<dbReference type="EC" id="2.4.2.1" evidence="3"/>
<dbReference type="PANTHER" id="PTHR11904">
    <property type="entry name" value="METHYLTHIOADENOSINE/PURINE NUCLEOSIDE PHOSPHORYLASE"/>
    <property type="match status" value="1"/>
</dbReference>
<accession>A0A182MW19</accession>
<keyword evidence="5" id="KW-0328">Glycosyltransferase</keyword>
<dbReference type="Proteomes" id="UP000075883">
    <property type="component" value="Unassembled WGS sequence"/>
</dbReference>
<dbReference type="PANTHER" id="PTHR11904:SF9">
    <property type="entry name" value="PURINE NUCLEOSIDE PHOSPHORYLASE-RELATED"/>
    <property type="match status" value="1"/>
</dbReference>
<dbReference type="STRING" id="139723.A0A182MW19"/>
<evidence type="ECO:0000256" key="8">
    <source>
        <dbReference type="ARBA" id="ARBA00023929"/>
    </source>
</evidence>
<dbReference type="NCBIfam" id="TIGR01700">
    <property type="entry name" value="PNPH"/>
    <property type="match status" value="1"/>
</dbReference>
<dbReference type="NCBIfam" id="TIGR01697">
    <property type="entry name" value="PNPH-PUNA-XAPA"/>
    <property type="match status" value="1"/>
</dbReference>
<feature type="domain" description="Nucleoside phosphorylase" evidence="13">
    <location>
        <begin position="146"/>
        <end position="398"/>
    </location>
</feature>
<dbReference type="GO" id="GO:0009116">
    <property type="term" value="P:nucleoside metabolic process"/>
    <property type="evidence" value="ECO:0007669"/>
    <property type="project" value="InterPro"/>
</dbReference>
<comment type="catalytic activity">
    <reaction evidence="8">
        <text>2'-deoxyguanosine + phosphate = 2-deoxy-alpha-D-ribose 1-phosphate + guanine</text>
        <dbReference type="Rhea" id="RHEA:27738"/>
        <dbReference type="ChEBI" id="CHEBI:16235"/>
        <dbReference type="ChEBI" id="CHEBI:17172"/>
        <dbReference type="ChEBI" id="CHEBI:43474"/>
        <dbReference type="ChEBI" id="CHEBI:57259"/>
        <dbReference type="EC" id="2.4.2.1"/>
    </reaction>
</comment>
<dbReference type="GO" id="GO:0005737">
    <property type="term" value="C:cytoplasm"/>
    <property type="evidence" value="ECO:0007669"/>
    <property type="project" value="TreeGrafter"/>
</dbReference>
<dbReference type="FunFam" id="3.40.50.1580:FF:000004">
    <property type="entry name" value="Purine nucleoside phosphorylase"/>
    <property type="match status" value="1"/>
</dbReference>
<reference evidence="14" key="2">
    <citation type="submission" date="2020-05" db="UniProtKB">
        <authorList>
            <consortium name="EnsemblMetazoa"/>
        </authorList>
    </citation>
    <scope>IDENTIFICATION</scope>
    <source>
        <strain evidence="14">A-37</strain>
    </source>
</reference>
<evidence type="ECO:0000313" key="14">
    <source>
        <dbReference type="EnsemblMetazoa" id="ACUA027654-PA"/>
    </source>
</evidence>
<organism evidence="14 15">
    <name type="scientific">Anopheles culicifacies</name>
    <dbReference type="NCBI Taxonomy" id="139723"/>
    <lineage>
        <taxon>Eukaryota</taxon>
        <taxon>Metazoa</taxon>
        <taxon>Ecdysozoa</taxon>
        <taxon>Arthropoda</taxon>
        <taxon>Hexapoda</taxon>
        <taxon>Insecta</taxon>
        <taxon>Pterygota</taxon>
        <taxon>Neoptera</taxon>
        <taxon>Endopterygota</taxon>
        <taxon>Diptera</taxon>
        <taxon>Nematocera</taxon>
        <taxon>Culicoidea</taxon>
        <taxon>Culicidae</taxon>
        <taxon>Anophelinae</taxon>
        <taxon>Anopheles</taxon>
        <taxon>culicifacies species complex</taxon>
    </lineage>
</organism>
<comment type="pathway">
    <text evidence="1">Purine metabolism; purine nucleoside salvage.</text>
</comment>
<dbReference type="CDD" id="cd09009">
    <property type="entry name" value="PNP-EcPNPII_like"/>
    <property type="match status" value="1"/>
</dbReference>
<keyword evidence="6" id="KW-0808">Transferase</keyword>
<evidence type="ECO:0000256" key="2">
    <source>
        <dbReference type="ARBA" id="ARBA00006751"/>
    </source>
</evidence>
<dbReference type="InterPro" id="IPR011268">
    <property type="entry name" value="Purine_phosphorylase"/>
</dbReference>
<dbReference type="InterPro" id="IPR035994">
    <property type="entry name" value="Nucleoside_phosphorylase_sf"/>
</dbReference>
<proteinExistence type="inferred from homology"/>
<evidence type="ECO:0000313" key="15">
    <source>
        <dbReference type="Proteomes" id="UP000075883"/>
    </source>
</evidence>
<protein>
    <recommendedName>
        <fullName evidence="4">Purine nucleoside phosphorylase</fullName>
        <ecNumber evidence="3">2.4.2.1</ecNumber>
    </recommendedName>
    <alternativeName>
        <fullName evidence="12">Inosine phosphorylase</fullName>
    </alternativeName>
    <alternativeName>
        <fullName evidence="11">Inosine-guanosine phosphorylase</fullName>
    </alternativeName>
</protein>
<comment type="similarity">
    <text evidence="2">Belongs to the PNP/MTAP phosphorylase family.</text>
</comment>
<dbReference type="Gene3D" id="3.40.50.1580">
    <property type="entry name" value="Nucleoside phosphorylase domain"/>
    <property type="match status" value="2"/>
</dbReference>
<evidence type="ECO:0000256" key="4">
    <source>
        <dbReference type="ARBA" id="ARBA00013834"/>
    </source>
</evidence>
<evidence type="ECO:0000256" key="3">
    <source>
        <dbReference type="ARBA" id="ARBA00011886"/>
    </source>
</evidence>
<evidence type="ECO:0000256" key="10">
    <source>
        <dbReference type="ARBA" id="ARBA00023970"/>
    </source>
</evidence>
<keyword evidence="15" id="KW-1185">Reference proteome</keyword>
<evidence type="ECO:0000256" key="5">
    <source>
        <dbReference type="ARBA" id="ARBA00022676"/>
    </source>
</evidence>
<comment type="catalytic activity">
    <reaction evidence="10">
        <text>guanosine + phosphate = alpha-D-ribose 1-phosphate + guanine</text>
        <dbReference type="Rhea" id="RHEA:13233"/>
        <dbReference type="ChEBI" id="CHEBI:16235"/>
        <dbReference type="ChEBI" id="CHEBI:16750"/>
        <dbReference type="ChEBI" id="CHEBI:43474"/>
        <dbReference type="ChEBI" id="CHEBI:57720"/>
        <dbReference type="EC" id="2.4.2.1"/>
    </reaction>
</comment>
<dbReference type="InterPro" id="IPR011270">
    <property type="entry name" value="Pur_Nuc_Pase_Ino/Guo-sp"/>
</dbReference>
<evidence type="ECO:0000256" key="1">
    <source>
        <dbReference type="ARBA" id="ARBA00005058"/>
    </source>
</evidence>
<dbReference type="EMBL" id="AXCM01004543">
    <property type="status" value="NOT_ANNOTATED_CDS"/>
    <property type="molecule type" value="Genomic_DNA"/>
</dbReference>
<evidence type="ECO:0000256" key="7">
    <source>
        <dbReference type="ARBA" id="ARBA00023918"/>
    </source>
</evidence>
<reference evidence="15" key="1">
    <citation type="submission" date="2013-09" db="EMBL/GenBank/DDBJ databases">
        <title>The Genome Sequence of Anopheles culicifacies species A.</title>
        <authorList>
            <consortium name="The Broad Institute Genomics Platform"/>
            <person name="Neafsey D.E."/>
            <person name="Besansky N."/>
            <person name="Howell P."/>
            <person name="Walton C."/>
            <person name="Young S.K."/>
            <person name="Zeng Q."/>
            <person name="Gargeya S."/>
            <person name="Fitzgerald M."/>
            <person name="Haas B."/>
            <person name="Abouelleil A."/>
            <person name="Allen A.W."/>
            <person name="Alvarado L."/>
            <person name="Arachchi H.M."/>
            <person name="Berlin A.M."/>
            <person name="Chapman S.B."/>
            <person name="Gainer-Dewar J."/>
            <person name="Goldberg J."/>
            <person name="Griggs A."/>
            <person name="Gujja S."/>
            <person name="Hansen M."/>
            <person name="Howarth C."/>
            <person name="Imamovic A."/>
            <person name="Ireland A."/>
            <person name="Larimer J."/>
            <person name="McCowan C."/>
            <person name="Murphy C."/>
            <person name="Pearson M."/>
            <person name="Poon T.W."/>
            <person name="Priest M."/>
            <person name="Roberts A."/>
            <person name="Saif S."/>
            <person name="Shea T."/>
            <person name="Sisk P."/>
            <person name="Sykes S."/>
            <person name="Wortman J."/>
            <person name="Nusbaum C."/>
            <person name="Birren B."/>
        </authorList>
    </citation>
    <scope>NUCLEOTIDE SEQUENCE [LARGE SCALE GENOMIC DNA]</scope>
    <source>
        <strain evidence="15">A-37</strain>
    </source>
</reference>
<dbReference type="InterPro" id="IPR000845">
    <property type="entry name" value="Nucleoside_phosphorylase_d"/>
</dbReference>
<dbReference type="UniPathway" id="UPA00606"/>
<dbReference type="Pfam" id="PF01048">
    <property type="entry name" value="PNP_UDP_1"/>
    <property type="match status" value="2"/>
</dbReference>
<sequence length="409" mass="44743">MANTYDPKLIQTAKVIARQIGIENELREGVYTCLGGPNFETVAEVKMLAMLGVDAIGMSTVHEIITARHCGMTCFAFSLITNMCTMSYDEEEEHCHESIVGVVLFSPLVIVHKHLSTPAASYGSYEMVQEIATYLLDRTRIRPRCGIICGSGLGCLADQLTDVDSFDYETIPHFPISTVPGHKGRLVFGFLAGVPVLCMQGRFHYYEGYSLAKCSMPVRVMRLVGCTHLIVTNAAGATNSNLHVGDIMLIKDHINLMGFAGNCPLLGPNDDRFGPRFLGMAKAYDPGMLQVAKDVAKCVPGLSSILREGVYCCVGGPNFETVAEGRLLALLGVDAIGMSTVHEIITARHCGMTCFAFSLITNMCTMSYEEEEEHCHETFVDVGRQLEGRICELVTRVVGTMRESNGRKE</sequence>
<dbReference type="EnsemblMetazoa" id="ACUA027654-RA">
    <property type="protein sequence ID" value="ACUA027654-PA"/>
    <property type="gene ID" value="ACUA027654"/>
</dbReference>
<evidence type="ECO:0000259" key="13">
    <source>
        <dbReference type="Pfam" id="PF01048"/>
    </source>
</evidence>
<comment type="catalytic activity">
    <reaction evidence="9">
        <text>2'-deoxyinosine + phosphate = 2-deoxy-alpha-D-ribose 1-phosphate + hypoxanthine</text>
        <dbReference type="Rhea" id="RHEA:27750"/>
        <dbReference type="ChEBI" id="CHEBI:17368"/>
        <dbReference type="ChEBI" id="CHEBI:28997"/>
        <dbReference type="ChEBI" id="CHEBI:43474"/>
        <dbReference type="ChEBI" id="CHEBI:57259"/>
        <dbReference type="EC" id="2.4.2.1"/>
    </reaction>
</comment>
<comment type="catalytic activity">
    <reaction evidence="7">
        <text>inosine + phosphate = alpha-D-ribose 1-phosphate + hypoxanthine</text>
        <dbReference type="Rhea" id="RHEA:27646"/>
        <dbReference type="ChEBI" id="CHEBI:17368"/>
        <dbReference type="ChEBI" id="CHEBI:17596"/>
        <dbReference type="ChEBI" id="CHEBI:43474"/>
        <dbReference type="ChEBI" id="CHEBI:57720"/>
        <dbReference type="EC" id="2.4.2.1"/>
    </reaction>
</comment>
<dbReference type="NCBIfam" id="NF006054">
    <property type="entry name" value="PRK08202.1"/>
    <property type="match status" value="1"/>
</dbReference>
<name>A0A182MW19_9DIPT</name>
<dbReference type="SUPFAM" id="SSF53167">
    <property type="entry name" value="Purine and uridine phosphorylases"/>
    <property type="match status" value="2"/>
</dbReference>
<evidence type="ECO:0000256" key="12">
    <source>
        <dbReference type="ARBA" id="ARBA00033072"/>
    </source>
</evidence>